<dbReference type="PROSITE" id="PS01238">
    <property type="entry name" value="GDA1_CD39_NTPASE"/>
    <property type="match status" value="1"/>
</dbReference>
<name>A0ABT0L9S3_9GAMM</name>
<dbReference type="PANTHER" id="PTHR11782:SF83">
    <property type="entry name" value="GUANOSINE-DIPHOSPHATASE"/>
    <property type="match status" value="1"/>
</dbReference>
<feature type="chain" id="PRO_5046037614" evidence="2">
    <location>
        <begin position="25"/>
        <end position="396"/>
    </location>
</feature>
<dbReference type="RefSeq" id="WP_248939593.1">
    <property type="nucleotide sequence ID" value="NZ_JAKIKS010000021.1"/>
</dbReference>
<proteinExistence type="predicted"/>
<gene>
    <name evidence="3" type="ORF">L2764_07470</name>
</gene>
<keyword evidence="1" id="KW-0378">Hydrolase</keyword>
<dbReference type="EMBL" id="JAKIKS010000021">
    <property type="protein sequence ID" value="MCL1124314.1"/>
    <property type="molecule type" value="Genomic_DNA"/>
</dbReference>
<dbReference type="InterPro" id="IPR000407">
    <property type="entry name" value="GDA1_CD39_NTPase"/>
</dbReference>
<comment type="caution">
    <text evidence="3">The sequence shown here is derived from an EMBL/GenBank/DDBJ whole genome shotgun (WGS) entry which is preliminary data.</text>
</comment>
<evidence type="ECO:0000256" key="1">
    <source>
        <dbReference type="ARBA" id="ARBA00022801"/>
    </source>
</evidence>
<evidence type="ECO:0000313" key="3">
    <source>
        <dbReference type="EMBL" id="MCL1124314.1"/>
    </source>
</evidence>
<dbReference type="PANTHER" id="PTHR11782">
    <property type="entry name" value="ADENOSINE/GUANOSINE DIPHOSPHATASE"/>
    <property type="match status" value="1"/>
</dbReference>
<sequence>MQYKKLITLALSLFFIVDYSNAYAIEAIKPPPNNINTPHYRIVLDAGNNKTRLFLYQYTQGDTVPKNIHTLSERIHSPGVADIAIIDLSDYLDFLFTSELAAQIQALITDGQTNISRALLTHIQFYSTEGMRLLSPQERASKNTFIRLWLTNWVRIHNIKIPPQEIEIRTLSGSEEGAYAWVATNYSQHHFQGALTGIAKLGGSSSQITYLDPNLTNVSVKVGNTRYPLTSNNYPLGQDVIAKQLANVDACYLTGYTNTSNGDYFSCQAQAKAFIRTQTNMPVPNAAEVVHYNLLANFYYTAHFFGIENNYSLSSLQTQAEQFCNLNWETAKAEHTDVDEKYLANYCMGAAYQATLLTYNYHMNSFQQLSPINEFNHQEISWPMGVIVTQQYLEIN</sequence>
<organism evidence="3 4">
    <name type="scientific">Shewanella surugensis</name>
    <dbReference type="NCBI Taxonomy" id="212020"/>
    <lineage>
        <taxon>Bacteria</taxon>
        <taxon>Pseudomonadati</taxon>
        <taxon>Pseudomonadota</taxon>
        <taxon>Gammaproteobacteria</taxon>
        <taxon>Alteromonadales</taxon>
        <taxon>Shewanellaceae</taxon>
        <taxon>Shewanella</taxon>
    </lineage>
</organism>
<reference evidence="3 4" key="1">
    <citation type="submission" date="2022-01" db="EMBL/GenBank/DDBJ databases">
        <title>Whole genome-based taxonomy of the Shewanellaceae.</title>
        <authorList>
            <person name="Martin-Rodriguez A.J."/>
        </authorList>
    </citation>
    <scope>NUCLEOTIDE SEQUENCE [LARGE SCALE GENOMIC DNA]</scope>
    <source>
        <strain evidence="3 4">DSM 17177</strain>
    </source>
</reference>
<protein>
    <submittedName>
        <fullName evidence="3">Uncharacterized protein</fullName>
    </submittedName>
</protein>
<dbReference type="Gene3D" id="3.30.420.40">
    <property type="match status" value="1"/>
</dbReference>
<evidence type="ECO:0000256" key="2">
    <source>
        <dbReference type="SAM" id="SignalP"/>
    </source>
</evidence>
<dbReference type="Gene3D" id="3.30.420.150">
    <property type="entry name" value="Exopolyphosphatase. Domain 2"/>
    <property type="match status" value="1"/>
</dbReference>
<accession>A0ABT0L9S3</accession>
<keyword evidence="4" id="KW-1185">Reference proteome</keyword>
<dbReference type="Proteomes" id="UP001203423">
    <property type="component" value="Unassembled WGS sequence"/>
</dbReference>
<dbReference type="Pfam" id="PF01150">
    <property type="entry name" value="GDA1_CD39"/>
    <property type="match status" value="2"/>
</dbReference>
<evidence type="ECO:0000313" key="4">
    <source>
        <dbReference type="Proteomes" id="UP001203423"/>
    </source>
</evidence>
<feature type="signal peptide" evidence="2">
    <location>
        <begin position="1"/>
        <end position="24"/>
    </location>
</feature>
<keyword evidence="2" id="KW-0732">Signal</keyword>